<dbReference type="InterPro" id="IPR057326">
    <property type="entry name" value="KR_dom"/>
</dbReference>
<dbReference type="InterPro" id="IPR002347">
    <property type="entry name" value="SDR_fam"/>
</dbReference>
<dbReference type="SUPFAM" id="SSF51735">
    <property type="entry name" value="NAD(P)-binding Rossmann-fold domains"/>
    <property type="match status" value="1"/>
</dbReference>
<dbReference type="Pfam" id="PF13561">
    <property type="entry name" value="adh_short_C2"/>
    <property type="match status" value="1"/>
</dbReference>
<dbReference type="PANTHER" id="PTHR43943:SF17">
    <property type="entry name" value="3-PHENYLPROPIONATE-DIHYDRODIOL_CINNAMIC ACID-DIHYDRODIOL DEHYDROGENASE"/>
    <property type="match status" value="1"/>
</dbReference>
<protein>
    <submittedName>
        <fullName evidence="4">SDR family oxidoreductase</fullName>
    </submittedName>
</protein>
<reference evidence="4 5" key="1">
    <citation type="submission" date="2018-10" db="EMBL/GenBank/DDBJ databases">
        <title>Isolation, diversity and antifungal activity of actinobacteria from wheat.</title>
        <authorList>
            <person name="Han C."/>
        </authorList>
    </citation>
    <scope>NUCLEOTIDE SEQUENCE [LARGE SCALE GENOMIC DNA]</scope>
    <source>
        <strain evidence="4 5">NEAU-YY642</strain>
    </source>
</reference>
<dbReference type="PRINTS" id="PR00081">
    <property type="entry name" value="GDHRDH"/>
</dbReference>
<evidence type="ECO:0000256" key="2">
    <source>
        <dbReference type="ARBA" id="ARBA00023002"/>
    </source>
</evidence>
<dbReference type="Proteomes" id="UP000278673">
    <property type="component" value="Unassembled WGS sequence"/>
</dbReference>
<dbReference type="GO" id="GO:0016491">
    <property type="term" value="F:oxidoreductase activity"/>
    <property type="evidence" value="ECO:0007669"/>
    <property type="project" value="UniProtKB-KW"/>
</dbReference>
<dbReference type="PANTHER" id="PTHR43943">
    <property type="entry name" value="DEHYDROGENASE/REDUCTASE (SDR FAMILY) MEMBER 4"/>
    <property type="match status" value="1"/>
</dbReference>
<proteinExistence type="inferred from homology"/>
<evidence type="ECO:0000256" key="1">
    <source>
        <dbReference type="ARBA" id="ARBA00006484"/>
    </source>
</evidence>
<sequence length="250" mass="25278">MDLGLTDRVYVVTGGSRGLGRATAEALVGEGARVVLAARGKEAVAEAVASLGEDRAAGLAADLAAPDAAERLLALANERFGRFDGALVSVGGPPPAAASAATDEQWRAAFESVFLGAVRAARTFAPALGEGGALGLVLSSSARSPIPGLAISNGLRPGLAMVAKDLADEFGPRGVRVLGLMPGRIATDRTRQLDAAADPATRQRTREAIPLGRYGEPAEFGRVAAFLLSPAAGYVTGTTVPVDGGALRVP</sequence>
<feature type="domain" description="Ketoreductase" evidence="3">
    <location>
        <begin position="8"/>
        <end position="170"/>
    </location>
</feature>
<dbReference type="SMART" id="SM00822">
    <property type="entry name" value="PKS_KR"/>
    <property type="match status" value="1"/>
</dbReference>
<gene>
    <name evidence="4" type="ORF">EBN88_12110</name>
</gene>
<dbReference type="EMBL" id="RFFJ01000052">
    <property type="protein sequence ID" value="RMI40872.1"/>
    <property type="molecule type" value="Genomic_DNA"/>
</dbReference>
<accession>A0A3M2LUG4</accession>
<dbReference type="RefSeq" id="WP_122183851.1">
    <property type="nucleotide sequence ID" value="NZ_RFFJ01000052.1"/>
</dbReference>
<evidence type="ECO:0000313" key="5">
    <source>
        <dbReference type="Proteomes" id="UP000278673"/>
    </source>
</evidence>
<dbReference type="InterPro" id="IPR036291">
    <property type="entry name" value="NAD(P)-bd_dom_sf"/>
</dbReference>
<dbReference type="AlphaFoldDB" id="A0A3M2LUG4"/>
<comment type="caution">
    <text evidence="4">The sequence shown here is derived from an EMBL/GenBank/DDBJ whole genome shotgun (WGS) entry which is preliminary data.</text>
</comment>
<name>A0A3M2LUG4_9ACTN</name>
<dbReference type="Gene3D" id="3.40.50.720">
    <property type="entry name" value="NAD(P)-binding Rossmann-like Domain"/>
    <property type="match status" value="1"/>
</dbReference>
<evidence type="ECO:0000313" key="4">
    <source>
        <dbReference type="EMBL" id="RMI40872.1"/>
    </source>
</evidence>
<keyword evidence="2" id="KW-0560">Oxidoreductase</keyword>
<keyword evidence="5" id="KW-1185">Reference proteome</keyword>
<comment type="similarity">
    <text evidence="1">Belongs to the short-chain dehydrogenases/reductases (SDR) family.</text>
</comment>
<evidence type="ECO:0000259" key="3">
    <source>
        <dbReference type="SMART" id="SM00822"/>
    </source>
</evidence>
<organism evidence="4 5">
    <name type="scientific">Streptomyces triticirhizae</name>
    <dbReference type="NCBI Taxonomy" id="2483353"/>
    <lineage>
        <taxon>Bacteria</taxon>
        <taxon>Bacillati</taxon>
        <taxon>Actinomycetota</taxon>
        <taxon>Actinomycetes</taxon>
        <taxon>Kitasatosporales</taxon>
        <taxon>Streptomycetaceae</taxon>
        <taxon>Streptomyces</taxon>
    </lineage>
</organism>